<name>A0AAD8VDQ5_LOLMU</name>
<dbReference type="PANTHER" id="PTHR43383:SF2">
    <property type="entry name" value="AMIDOHYDROLASE 2 FAMILY PROTEIN"/>
    <property type="match status" value="1"/>
</dbReference>
<evidence type="ECO:0000313" key="3">
    <source>
        <dbReference type="Proteomes" id="UP001231189"/>
    </source>
</evidence>
<accession>A0AAD8VDQ5</accession>
<evidence type="ECO:0000313" key="2">
    <source>
        <dbReference type="EMBL" id="KAK1601371.1"/>
    </source>
</evidence>
<dbReference type="SUPFAM" id="SSF56672">
    <property type="entry name" value="DNA/RNA polymerases"/>
    <property type="match status" value="1"/>
</dbReference>
<sequence length="670" mass="74273">MLPAVSRRRPCLLSRVRIAPRAAACLRLWPPLPGPIPRIAAGWPPLPGPIPPILPLWPIRSSRAWPPQLGPLGFPFFVVVCGLFTRLCPRFTDSVYVGSPLYTDFCGLFMRLCPRFADFVSLGLPFYIDSCGLFTRLCPRLADFVYVGPPLYIDFCGLFPRLWPRFVDSVYVGPPLYIDFRGLFTLRRSLAVRVSALVLIAPTVARLATLPPPAGHGIPFTSQFQDRRQAGSSGSSAVALSDRDILMGLRGLLATDSSSPGAAGSVAALRQRDHHFLQSASSPILVVASFLTLSLVRFRIVAHRPWLELALVAHLRGVLAEEGTLAQFSCPGAHAQNGVAEHELPPSRPFGVVLRRYSPSQYGLSVVSEPTSYRDAERHPEWQLAMAEEIAALERTGTWDLVSPPSGVRPITCKWVYKIKTRSDGSLERYKARLVARGFQQEHGRDYDETFAPVAHMTTVRTLLAVASVRRWSVSQLDVQNAFLNGELSEEVYMQPPPGYSVPDGMVCRLRRSLYGLKQAPRAWFERFASVVTAAGFSPSLHDPALFVHTSPRGRTLLLLYVDDMIITGDDPEYIAFVKARLRDQFLMTDLGPLRYFLGIEVSSTSDGFSISQEKYIQDLLARAALGDERTVDTPMELNVKLRPTDGDPLPDPTRYRHLVGSLVYLAHSS</sequence>
<dbReference type="InterPro" id="IPR043502">
    <property type="entry name" value="DNA/RNA_pol_sf"/>
</dbReference>
<dbReference type="AlphaFoldDB" id="A0AAD8VDQ5"/>
<protein>
    <recommendedName>
        <fullName evidence="1">Reverse transcriptase Ty1/copia-type domain-containing protein</fullName>
    </recommendedName>
</protein>
<dbReference type="InterPro" id="IPR013103">
    <property type="entry name" value="RVT_2"/>
</dbReference>
<dbReference type="PANTHER" id="PTHR43383">
    <property type="entry name" value="NODULIN 6"/>
    <property type="match status" value="1"/>
</dbReference>
<dbReference type="Pfam" id="PF07727">
    <property type="entry name" value="RVT_2"/>
    <property type="match status" value="1"/>
</dbReference>
<dbReference type="EMBL" id="JAUUTY010000453">
    <property type="protein sequence ID" value="KAK1601371.1"/>
    <property type="molecule type" value="Genomic_DNA"/>
</dbReference>
<proteinExistence type="predicted"/>
<feature type="domain" description="Reverse transcriptase Ty1/copia-type" evidence="1">
    <location>
        <begin position="398"/>
        <end position="637"/>
    </location>
</feature>
<comment type="caution">
    <text evidence="2">The sequence shown here is derived from an EMBL/GenBank/DDBJ whole genome shotgun (WGS) entry which is preliminary data.</text>
</comment>
<dbReference type="Proteomes" id="UP001231189">
    <property type="component" value="Unassembled WGS sequence"/>
</dbReference>
<keyword evidence="3" id="KW-1185">Reference proteome</keyword>
<gene>
    <name evidence="2" type="ORF">QYE76_037634</name>
</gene>
<evidence type="ECO:0000259" key="1">
    <source>
        <dbReference type="Pfam" id="PF07727"/>
    </source>
</evidence>
<reference evidence="2" key="1">
    <citation type="submission" date="2023-07" db="EMBL/GenBank/DDBJ databases">
        <title>A chromosome-level genome assembly of Lolium multiflorum.</title>
        <authorList>
            <person name="Chen Y."/>
            <person name="Copetti D."/>
            <person name="Kolliker R."/>
            <person name="Studer B."/>
        </authorList>
    </citation>
    <scope>NUCLEOTIDE SEQUENCE</scope>
    <source>
        <strain evidence="2">02402/16</strain>
        <tissue evidence="2">Leaf</tissue>
    </source>
</reference>
<organism evidence="2 3">
    <name type="scientific">Lolium multiflorum</name>
    <name type="common">Italian ryegrass</name>
    <name type="synonym">Lolium perenne subsp. multiflorum</name>
    <dbReference type="NCBI Taxonomy" id="4521"/>
    <lineage>
        <taxon>Eukaryota</taxon>
        <taxon>Viridiplantae</taxon>
        <taxon>Streptophyta</taxon>
        <taxon>Embryophyta</taxon>
        <taxon>Tracheophyta</taxon>
        <taxon>Spermatophyta</taxon>
        <taxon>Magnoliopsida</taxon>
        <taxon>Liliopsida</taxon>
        <taxon>Poales</taxon>
        <taxon>Poaceae</taxon>
        <taxon>BOP clade</taxon>
        <taxon>Pooideae</taxon>
        <taxon>Poodae</taxon>
        <taxon>Poeae</taxon>
        <taxon>Poeae Chloroplast Group 2 (Poeae type)</taxon>
        <taxon>Loliodinae</taxon>
        <taxon>Loliinae</taxon>
        <taxon>Lolium</taxon>
    </lineage>
</organism>